<dbReference type="AlphaFoldDB" id="A0AAV7ZHH1"/>
<gene>
    <name evidence="3" type="ORF">M0812_16409</name>
</gene>
<keyword evidence="1" id="KW-1133">Transmembrane helix</keyword>
<name>A0AAV7ZHH1_9EUKA</name>
<sequence length="457" mass="51395">MGRNIEHILALLFVLFNTCYLFQEMKITPTEYSWNGNFVPSFPIQGIYDQKYNDTTDPTLPPGNWDYEDNKLSSWNNYKTNFGNFTELRDSDNNLYGWKMNTHDYNADWDVVGSLWQGSSGLNLADLGPQGVMHSTAEAYFGSGQTVISLKEGYGLSAQTSTHDDLVLIGFCNNLDDLSKNALTEDYDFRGATFHTLSGDDRVYIRNIGRAAIDLGNGDSGRTDTVDIDDGDDVVAIHGNSYDFRIFGGNGNDVFFWYVDENKQSTSWLGPSFFGTGGWGDALWGGTGTDRLVMVIPTDTEIVIGTDSTPDYGYFQFVKVDGEWSPDETTEDNVYTRYCGTCGINEGDNRKTAIFRYSSIDGSVYTGHFYVTNMEEIQIGVGEEAKVYEIDDINGDLILNNDLTPLEEPEFPTQYCKKTDDSKITSDGNTIYRKMISQTFMNMIIFFLFTFLFSILN</sequence>
<dbReference type="EMBL" id="JANTQA010000032">
    <property type="protein sequence ID" value="KAJ3440351.1"/>
    <property type="molecule type" value="Genomic_DNA"/>
</dbReference>
<dbReference type="Proteomes" id="UP001146793">
    <property type="component" value="Unassembled WGS sequence"/>
</dbReference>
<evidence type="ECO:0000313" key="4">
    <source>
        <dbReference type="Proteomes" id="UP001146793"/>
    </source>
</evidence>
<organism evidence="3 4">
    <name type="scientific">Anaeramoeba flamelloides</name>
    <dbReference type="NCBI Taxonomy" id="1746091"/>
    <lineage>
        <taxon>Eukaryota</taxon>
        <taxon>Metamonada</taxon>
        <taxon>Anaeramoebidae</taxon>
        <taxon>Anaeramoeba</taxon>
    </lineage>
</organism>
<feature type="chain" id="PRO_5043776163" evidence="2">
    <location>
        <begin position="22"/>
        <end position="457"/>
    </location>
</feature>
<protein>
    <submittedName>
        <fullName evidence="3">Uncharacterized protein</fullName>
    </submittedName>
</protein>
<comment type="caution">
    <text evidence="3">The sequence shown here is derived from an EMBL/GenBank/DDBJ whole genome shotgun (WGS) entry which is preliminary data.</text>
</comment>
<evidence type="ECO:0000256" key="2">
    <source>
        <dbReference type="SAM" id="SignalP"/>
    </source>
</evidence>
<keyword evidence="2" id="KW-0732">Signal</keyword>
<proteinExistence type="predicted"/>
<reference evidence="3" key="1">
    <citation type="submission" date="2022-08" db="EMBL/GenBank/DDBJ databases">
        <title>Novel sulphate-reducing endosymbionts in the free-living metamonad Anaeramoeba.</title>
        <authorList>
            <person name="Jerlstrom-Hultqvist J."/>
            <person name="Cepicka I."/>
            <person name="Gallot-Lavallee L."/>
            <person name="Salas-Leiva D."/>
            <person name="Curtis B.A."/>
            <person name="Zahonova K."/>
            <person name="Pipaliya S."/>
            <person name="Dacks J."/>
            <person name="Roger A.J."/>
        </authorList>
    </citation>
    <scope>NUCLEOTIDE SEQUENCE</scope>
    <source>
        <strain evidence="3">Busselton2</strain>
    </source>
</reference>
<feature type="signal peptide" evidence="2">
    <location>
        <begin position="1"/>
        <end position="21"/>
    </location>
</feature>
<feature type="transmembrane region" description="Helical" evidence="1">
    <location>
        <begin position="439"/>
        <end position="456"/>
    </location>
</feature>
<evidence type="ECO:0000256" key="1">
    <source>
        <dbReference type="SAM" id="Phobius"/>
    </source>
</evidence>
<keyword evidence="1" id="KW-0472">Membrane</keyword>
<keyword evidence="1" id="KW-0812">Transmembrane</keyword>
<accession>A0AAV7ZHH1</accession>
<evidence type="ECO:0000313" key="3">
    <source>
        <dbReference type="EMBL" id="KAJ3440351.1"/>
    </source>
</evidence>